<gene>
    <name evidence="2" type="ORF">B0I22_3024</name>
</gene>
<accession>A0A4R8ID92</accession>
<feature type="transmembrane region" description="Helical" evidence="1">
    <location>
        <begin position="12"/>
        <end position="40"/>
    </location>
</feature>
<proteinExistence type="predicted"/>
<evidence type="ECO:0000256" key="1">
    <source>
        <dbReference type="SAM" id="Phobius"/>
    </source>
</evidence>
<dbReference type="RefSeq" id="WP_133945923.1">
    <property type="nucleotide sequence ID" value="NZ_SOEO01000003.1"/>
</dbReference>
<protein>
    <submittedName>
        <fullName evidence="2">Uncharacterized protein</fullName>
    </submittedName>
</protein>
<keyword evidence="1" id="KW-0472">Membrane</keyword>
<dbReference type="Proteomes" id="UP000295313">
    <property type="component" value="Unassembled WGS sequence"/>
</dbReference>
<keyword evidence="1" id="KW-0812">Transmembrane</keyword>
<comment type="caution">
    <text evidence="2">The sequence shown here is derived from an EMBL/GenBank/DDBJ whole genome shotgun (WGS) entry which is preliminary data.</text>
</comment>
<keyword evidence="1" id="KW-1133">Transmembrane helix</keyword>
<evidence type="ECO:0000313" key="2">
    <source>
        <dbReference type="EMBL" id="TDX82971.1"/>
    </source>
</evidence>
<dbReference type="EMBL" id="SOEO01000003">
    <property type="protein sequence ID" value="TDX82971.1"/>
    <property type="molecule type" value="Genomic_DNA"/>
</dbReference>
<keyword evidence="3" id="KW-1185">Reference proteome</keyword>
<dbReference type="AlphaFoldDB" id="A0A4R8ID92"/>
<dbReference type="OrthoDB" id="980638at2"/>
<name>A0A4R8ID92_9FLAO</name>
<organism evidence="2 3">
    <name type="scientific">Epilithonimonas xixisoli</name>
    <dbReference type="NCBI Taxonomy" id="1476462"/>
    <lineage>
        <taxon>Bacteria</taxon>
        <taxon>Pseudomonadati</taxon>
        <taxon>Bacteroidota</taxon>
        <taxon>Flavobacteriia</taxon>
        <taxon>Flavobacteriales</taxon>
        <taxon>Weeksellaceae</taxon>
        <taxon>Chryseobacterium group</taxon>
        <taxon>Epilithonimonas</taxon>
    </lineage>
</organism>
<evidence type="ECO:0000313" key="3">
    <source>
        <dbReference type="Proteomes" id="UP000295313"/>
    </source>
</evidence>
<sequence length="211" mass="24892">MKERIPLIIGIINYILFFFIFSEYLIFGIIIFITCLIFVWAYKTTVIEKILFTLIPLLYLFLPNTDLYEILAEKYRFYNSQKIDFIFPENFNGNAVIITEKECGQKVIVKDGFEKLYLPKNGILFYNGTIKDYGGNYYFRYYRINKNDTLEIPGKYLGSFINPIKSDSKVVYVDATINEDKNLSKILLNFYSTKNKLDDDTELLKKDYNCN</sequence>
<reference evidence="2 3" key="1">
    <citation type="submission" date="2019-03" db="EMBL/GenBank/DDBJ databases">
        <title>Genomic Encyclopedia of Type Strains, Phase III (KMG-III): the genomes of soil and plant-associated and newly described type strains.</title>
        <authorList>
            <person name="Whitman W."/>
        </authorList>
    </citation>
    <scope>NUCLEOTIDE SEQUENCE [LARGE SCALE GENOMIC DNA]</scope>
    <source>
        <strain evidence="2 3">CGMCC 1.12802</strain>
    </source>
</reference>
<feature type="transmembrane region" description="Helical" evidence="1">
    <location>
        <begin position="46"/>
        <end position="62"/>
    </location>
</feature>